<dbReference type="InterPro" id="IPR023393">
    <property type="entry name" value="START-like_dom_sf"/>
</dbReference>
<dbReference type="CDD" id="cd08896">
    <property type="entry name" value="SRPBCC_CalC_Aha1-like_3"/>
    <property type="match status" value="1"/>
</dbReference>
<evidence type="ECO:0000313" key="4">
    <source>
        <dbReference type="Proteomes" id="UP000675940"/>
    </source>
</evidence>
<organism evidence="3 4">
    <name type="scientific">Sagittula salina</name>
    <dbReference type="NCBI Taxonomy" id="2820268"/>
    <lineage>
        <taxon>Bacteria</taxon>
        <taxon>Pseudomonadati</taxon>
        <taxon>Pseudomonadota</taxon>
        <taxon>Alphaproteobacteria</taxon>
        <taxon>Rhodobacterales</taxon>
        <taxon>Roseobacteraceae</taxon>
        <taxon>Sagittula</taxon>
    </lineage>
</organism>
<evidence type="ECO:0000259" key="2">
    <source>
        <dbReference type="Pfam" id="PF08327"/>
    </source>
</evidence>
<dbReference type="Gene3D" id="3.30.530.20">
    <property type="match status" value="1"/>
</dbReference>
<dbReference type="InterPro" id="IPR013538">
    <property type="entry name" value="ASHA1/2-like_C"/>
</dbReference>
<name>A0A940S182_9RHOB</name>
<dbReference type="Pfam" id="PF08327">
    <property type="entry name" value="AHSA1"/>
    <property type="match status" value="1"/>
</dbReference>
<comment type="similarity">
    <text evidence="1">Belongs to the AHA1 family.</text>
</comment>
<gene>
    <name evidence="3" type="ORF">J5474_15350</name>
</gene>
<feature type="domain" description="Activator of Hsp90 ATPase homologue 1/2-like C-terminal" evidence="2">
    <location>
        <begin position="19"/>
        <end position="159"/>
    </location>
</feature>
<sequence>MTLHFCQDTDLSLERRIPATPAAVWRCWTEPALMKLWFCPKPWRVTEAVVDLRPGGRFFTRMQGPNGEGETCDSNSDGCLLEVEPERRLTFTDALRADYRPNGSGFMTATITMMPDGAGGTLYRAVILHNDAAAREKHEQMGFATGWGLTTDQLAALAETL</sequence>
<comment type="caution">
    <text evidence="3">The sequence shown here is derived from an EMBL/GenBank/DDBJ whole genome shotgun (WGS) entry which is preliminary data.</text>
</comment>
<dbReference type="AlphaFoldDB" id="A0A940S182"/>
<keyword evidence="4" id="KW-1185">Reference proteome</keyword>
<accession>A0A940S182</accession>
<dbReference type="SUPFAM" id="SSF55961">
    <property type="entry name" value="Bet v1-like"/>
    <property type="match status" value="1"/>
</dbReference>
<dbReference type="RefSeq" id="WP_209361794.1">
    <property type="nucleotide sequence ID" value="NZ_JAGISH010000008.1"/>
</dbReference>
<proteinExistence type="inferred from homology"/>
<evidence type="ECO:0000313" key="3">
    <source>
        <dbReference type="EMBL" id="MBP0483858.1"/>
    </source>
</evidence>
<protein>
    <submittedName>
        <fullName evidence="3">SRPBCC family protein</fullName>
    </submittedName>
</protein>
<reference evidence="3" key="1">
    <citation type="submission" date="2021-03" db="EMBL/GenBank/DDBJ databases">
        <title>Sagittula salina sp. nov. strain M10.9X isolated from the marine waste.</title>
        <authorList>
            <person name="Satari L."/>
            <person name="Molina-Menor E."/>
            <person name="Vidal-Verdu A."/>
            <person name="Pascual J."/>
            <person name="Pereto J."/>
            <person name="Porcar M."/>
        </authorList>
    </citation>
    <scope>NUCLEOTIDE SEQUENCE</scope>
    <source>
        <strain evidence="3">M10.9X</strain>
    </source>
</reference>
<dbReference type="Proteomes" id="UP000675940">
    <property type="component" value="Unassembled WGS sequence"/>
</dbReference>
<dbReference type="EMBL" id="JAGISH010000008">
    <property type="protein sequence ID" value="MBP0483858.1"/>
    <property type="molecule type" value="Genomic_DNA"/>
</dbReference>
<evidence type="ECO:0000256" key="1">
    <source>
        <dbReference type="ARBA" id="ARBA00006817"/>
    </source>
</evidence>